<dbReference type="Proteomes" id="UP000033861">
    <property type="component" value="Unassembled WGS sequence"/>
</dbReference>
<evidence type="ECO:0000313" key="3">
    <source>
        <dbReference type="Proteomes" id="UP000033861"/>
    </source>
</evidence>
<name>A0A0G1KCG5_9BACT</name>
<reference evidence="2 3" key="1">
    <citation type="journal article" date="2015" name="Nature">
        <title>rRNA introns, odd ribosomes, and small enigmatic genomes across a large radiation of phyla.</title>
        <authorList>
            <person name="Brown C.T."/>
            <person name="Hug L.A."/>
            <person name="Thomas B.C."/>
            <person name="Sharon I."/>
            <person name="Castelle C.J."/>
            <person name="Singh A."/>
            <person name="Wilkins M.J."/>
            <person name="Williams K.H."/>
            <person name="Banfield J.F."/>
        </authorList>
    </citation>
    <scope>NUCLEOTIDE SEQUENCE [LARGE SCALE GENOMIC DNA]</scope>
</reference>
<protein>
    <submittedName>
        <fullName evidence="2">Uncharacterized protein</fullName>
    </submittedName>
</protein>
<keyword evidence="1" id="KW-0812">Transmembrane</keyword>
<comment type="caution">
    <text evidence="2">The sequence shown here is derived from an EMBL/GenBank/DDBJ whole genome shotgun (WGS) entry which is preliminary data.</text>
</comment>
<evidence type="ECO:0000313" key="2">
    <source>
        <dbReference type="EMBL" id="KKT45484.1"/>
    </source>
</evidence>
<organism evidence="2 3">
    <name type="scientific">Candidatus Collierbacteria bacterium GW2011_GWF2_44_15</name>
    <dbReference type="NCBI Taxonomy" id="1618404"/>
    <lineage>
        <taxon>Bacteria</taxon>
        <taxon>Candidatus Collieribacteriota</taxon>
    </lineage>
</organism>
<keyword evidence="1" id="KW-1133">Transmembrane helix</keyword>
<keyword evidence="1" id="KW-0472">Membrane</keyword>
<proteinExistence type="predicted"/>
<dbReference type="AlphaFoldDB" id="A0A0G1KCG5"/>
<evidence type="ECO:0000256" key="1">
    <source>
        <dbReference type="SAM" id="Phobius"/>
    </source>
</evidence>
<accession>A0A0G1KCG5</accession>
<feature type="transmembrane region" description="Helical" evidence="1">
    <location>
        <begin position="12"/>
        <end position="30"/>
    </location>
</feature>
<sequence length="348" mass="39910">MNKQNISNGFTKLEAILIGLILLFIVGFFASKYSNLFISKENLLAKRYNELTSLLSSNDYAEAYGYFSAETKREYTLNEYIKSQKGTKESSTKQDVTVNNIIVENNTGYIDRTISICEDDNCTNNKIIRGYKQWVFENGNWFYDAEEPTCIRKEMYDMPEEFIRAMSLFKQRYSDKFGKGDDSIFNCLDVQYTQLNNAEGIFTFDVNKSSMDRLSIYVDNSYKVKDDVLTAFLLSHEINHAGNYLRTLNTGEEFSCYDLETGAFQTQYMFLGSLNSEEQDSIVGRIATTNFGNNNPLLLINTFLNFTGNATHFCGSGPSDCFNKKIIDQITKMVKSNPYYQKQCGFDK</sequence>
<gene>
    <name evidence="2" type="ORF">UW35_C0036G0002</name>
</gene>
<dbReference type="EMBL" id="LCHZ01000036">
    <property type="protein sequence ID" value="KKT45484.1"/>
    <property type="molecule type" value="Genomic_DNA"/>
</dbReference>